<reference evidence="3 4" key="1">
    <citation type="submission" date="2021-06" db="EMBL/GenBank/DDBJ databases">
        <authorList>
            <person name="Sun Q."/>
            <person name="Li D."/>
        </authorList>
    </citation>
    <scope>NUCLEOTIDE SEQUENCE [LARGE SCALE GENOMIC DNA]</scope>
    <source>
        <strain evidence="3 4">MSJ-5</strain>
    </source>
</reference>
<dbReference type="RefSeq" id="WP_216415018.1">
    <property type="nucleotide sequence ID" value="NZ_JAHLQK010000001.1"/>
</dbReference>
<accession>A0ABS6FZ79</accession>
<dbReference type="Proteomes" id="UP000779508">
    <property type="component" value="Unassembled WGS sequence"/>
</dbReference>
<proteinExistence type="predicted"/>
<dbReference type="InterPro" id="IPR043726">
    <property type="entry name" value="LiaI-LiaF-like_TM1"/>
</dbReference>
<comment type="caution">
    <text evidence="3">The sequence shown here is derived from an EMBL/GenBank/DDBJ whole genome shotgun (WGS) entry which is preliminary data.</text>
</comment>
<evidence type="ECO:0000313" key="3">
    <source>
        <dbReference type="EMBL" id="MBU5675549.1"/>
    </source>
</evidence>
<keyword evidence="1" id="KW-0472">Membrane</keyword>
<protein>
    <recommendedName>
        <fullName evidence="2">LiaI-LiaF-like transmembrane region domain-containing protein</fullName>
    </recommendedName>
</protein>
<keyword evidence="4" id="KW-1185">Reference proteome</keyword>
<sequence>MNSRNLINGLILIAIGILFLLVNLGYISFAVLFSIFDLWPLILIVVGINILFKKKPIISFITWTLFFIILIFYGAFYEGRNIVGISTGHNANFIKPSETLYGELSLDIGAAKVNIGSDEKNLLSFSSQGAELDYRDMYRNNKEIAVFSFENKHHNVVNFNNKGSRYDFNLSKDVIWDLDIDLGAISGKLNLEDIPVRSVNVDAGAGNLDIILGSKHNKSNIEIDSGASKLTIVIPKDAGIKLKLDSPLSKTNVNDLNLTKSGDYYISSNYDEASTKLEFDINIGVGKIDFKIKE</sequence>
<feature type="transmembrane region" description="Helical" evidence="1">
    <location>
        <begin position="7"/>
        <end position="26"/>
    </location>
</feature>
<organism evidence="3 4">
    <name type="scientific">Alkaliphilus flagellatus</name>
    <dbReference type="NCBI Taxonomy" id="2841507"/>
    <lineage>
        <taxon>Bacteria</taxon>
        <taxon>Bacillati</taxon>
        <taxon>Bacillota</taxon>
        <taxon>Clostridia</taxon>
        <taxon>Peptostreptococcales</taxon>
        <taxon>Natronincolaceae</taxon>
        <taxon>Alkaliphilus</taxon>
    </lineage>
</organism>
<gene>
    <name evidence="3" type="ORF">KQI88_03870</name>
</gene>
<keyword evidence="1" id="KW-1133">Transmembrane helix</keyword>
<dbReference type="EMBL" id="JAHLQK010000001">
    <property type="protein sequence ID" value="MBU5675549.1"/>
    <property type="molecule type" value="Genomic_DNA"/>
</dbReference>
<evidence type="ECO:0000313" key="4">
    <source>
        <dbReference type="Proteomes" id="UP000779508"/>
    </source>
</evidence>
<name>A0ABS6FZ79_9FIRM</name>
<feature type="domain" description="LiaI-LiaF-like transmembrane region" evidence="2">
    <location>
        <begin position="9"/>
        <end position="51"/>
    </location>
</feature>
<dbReference type="Pfam" id="PF18917">
    <property type="entry name" value="LiaI-LiaF-like_TM1"/>
    <property type="match status" value="1"/>
</dbReference>
<keyword evidence="1" id="KW-0812">Transmembrane</keyword>
<evidence type="ECO:0000259" key="2">
    <source>
        <dbReference type="Pfam" id="PF18917"/>
    </source>
</evidence>
<feature type="transmembrane region" description="Helical" evidence="1">
    <location>
        <begin position="57"/>
        <end position="76"/>
    </location>
</feature>
<evidence type="ECO:0000256" key="1">
    <source>
        <dbReference type="SAM" id="Phobius"/>
    </source>
</evidence>
<feature type="transmembrane region" description="Helical" evidence="1">
    <location>
        <begin position="32"/>
        <end position="52"/>
    </location>
</feature>